<organism evidence="3 4">
    <name type="scientific">Seminavis robusta</name>
    <dbReference type="NCBI Taxonomy" id="568900"/>
    <lineage>
        <taxon>Eukaryota</taxon>
        <taxon>Sar</taxon>
        <taxon>Stramenopiles</taxon>
        <taxon>Ochrophyta</taxon>
        <taxon>Bacillariophyta</taxon>
        <taxon>Bacillariophyceae</taxon>
        <taxon>Bacillariophycidae</taxon>
        <taxon>Naviculales</taxon>
        <taxon>Naviculaceae</taxon>
        <taxon>Seminavis</taxon>
    </lineage>
</organism>
<feature type="transmembrane region" description="Helical" evidence="2">
    <location>
        <begin position="254"/>
        <end position="277"/>
    </location>
</feature>
<sequence length="370" mass="40383">MTGGKSTKASDMLDTLCTPPEVCGEAAEDNKRQHLLQQTTNDGTNFFTKNVKRDKALLVAILLMAVVLHIPTVRFILYPFMIFSTWVHEMCHGMAAILVGGGVRKLMVYKDGSGLAYTWTTGEDWKRAFVASAGYTGTALIGGFLLLWRRTRRGPTVGLIVIGCAMLLSCAMYVRNAFGVAATLSIGIVLLLFGWKLPAQGVLYMYCFLAATCSFNALDAINDLMDIQEGEAYVNGQQTSTDAHTVADLIGMTYGFWAVLWLIFGLFMSAVGLLLPFNGVTYQKNKKAMRKAQEGALPQHGIAMVTTSNTQQAPPAYEQPTVSAPSPAVNPAWYHSQQAAQPPQQQTTTQQHAWQQVEPADIPIAQATIY</sequence>
<evidence type="ECO:0000313" key="3">
    <source>
        <dbReference type="EMBL" id="CAB9504224.1"/>
    </source>
</evidence>
<dbReference type="OrthoDB" id="40823at2759"/>
<gene>
    <name evidence="3" type="ORF">SEMRO_190_G081720.1</name>
</gene>
<evidence type="ECO:0000256" key="2">
    <source>
        <dbReference type="SAM" id="Phobius"/>
    </source>
</evidence>
<feature type="transmembrane region" description="Helical" evidence="2">
    <location>
        <begin position="180"/>
        <end position="195"/>
    </location>
</feature>
<dbReference type="Proteomes" id="UP001153069">
    <property type="component" value="Unassembled WGS sequence"/>
</dbReference>
<dbReference type="EMBL" id="CAICTM010000189">
    <property type="protein sequence ID" value="CAB9504224.1"/>
    <property type="molecule type" value="Genomic_DNA"/>
</dbReference>
<feature type="transmembrane region" description="Helical" evidence="2">
    <location>
        <begin position="155"/>
        <end position="174"/>
    </location>
</feature>
<keyword evidence="2" id="KW-1133">Transmembrane helix</keyword>
<dbReference type="PANTHER" id="PTHR33979:SF2">
    <property type="entry name" value="PEPTIDASE M50B-LIKE-DOMAIN-CONTAINING PROTEIN"/>
    <property type="match status" value="1"/>
</dbReference>
<keyword evidence="4" id="KW-1185">Reference proteome</keyword>
<accession>A0A9N8DP11</accession>
<evidence type="ECO:0000313" key="4">
    <source>
        <dbReference type="Proteomes" id="UP001153069"/>
    </source>
</evidence>
<name>A0A9N8DP11_9STRA</name>
<dbReference type="Pfam" id="PF13398">
    <property type="entry name" value="Peptidase_M50B"/>
    <property type="match status" value="1"/>
</dbReference>
<dbReference type="InterPro" id="IPR049500">
    <property type="entry name" value="Peptidase_M50B-like"/>
</dbReference>
<evidence type="ECO:0000256" key="1">
    <source>
        <dbReference type="SAM" id="MobiDB-lite"/>
    </source>
</evidence>
<reference evidence="3" key="1">
    <citation type="submission" date="2020-06" db="EMBL/GenBank/DDBJ databases">
        <authorList>
            <consortium name="Plant Systems Biology data submission"/>
        </authorList>
    </citation>
    <scope>NUCLEOTIDE SEQUENCE</scope>
    <source>
        <strain evidence="3">D6</strain>
    </source>
</reference>
<comment type="caution">
    <text evidence="3">The sequence shown here is derived from an EMBL/GenBank/DDBJ whole genome shotgun (WGS) entry which is preliminary data.</text>
</comment>
<feature type="transmembrane region" description="Helical" evidence="2">
    <location>
        <begin position="56"/>
        <end position="77"/>
    </location>
</feature>
<feature type="transmembrane region" description="Helical" evidence="2">
    <location>
        <begin position="128"/>
        <end position="148"/>
    </location>
</feature>
<feature type="compositionally biased region" description="Low complexity" evidence="1">
    <location>
        <begin position="337"/>
        <end position="352"/>
    </location>
</feature>
<keyword evidence="2" id="KW-0472">Membrane</keyword>
<feature type="region of interest" description="Disordered" evidence="1">
    <location>
        <begin position="310"/>
        <end position="352"/>
    </location>
</feature>
<keyword evidence="2" id="KW-0812">Transmembrane</keyword>
<feature type="transmembrane region" description="Helical" evidence="2">
    <location>
        <begin position="202"/>
        <end position="221"/>
    </location>
</feature>
<dbReference type="AlphaFoldDB" id="A0A9N8DP11"/>
<protein>
    <submittedName>
        <fullName evidence="3">Uncharacterized protein</fullName>
    </submittedName>
</protein>
<dbReference type="PANTHER" id="PTHR33979">
    <property type="entry name" value="OS02G0221600 PROTEIN"/>
    <property type="match status" value="1"/>
</dbReference>
<proteinExistence type="predicted"/>